<dbReference type="Proteomes" id="UP000807825">
    <property type="component" value="Unassembled WGS sequence"/>
</dbReference>
<gene>
    <name evidence="3" type="ORF">HY912_21830</name>
</gene>
<dbReference type="GO" id="GO:0016491">
    <property type="term" value="F:oxidoreductase activity"/>
    <property type="evidence" value="ECO:0007669"/>
    <property type="project" value="InterPro"/>
</dbReference>
<dbReference type="PROSITE" id="PS51387">
    <property type="entry name" value="FAD_PCMH"/>
    <property type="match status" value="1"/>
</dbReference>
<evidence type="ECO:0000259" key="2">
    <source>
        <dbReference type="PROSITE" id="PS51387"/>
    </source>
</evidence>
<dbReference type="Gene3D" id="3.30.465.10">
    <property type="match status" value="2"/>
</dbReference>
<dbReference type="Pfam" id="PF00941">
    <property type="entry name" value="FAD_binding_5"/>
    <property type="match status" value="1"/>
</dbReference>
<name>A0A9D6V751_9BACT</name>
<dbReference type="PANTHER" id="PTHR42659:SF9">
    <property type="entry name" value="XANTHINE DEHYDROGENASE FAD-BINDING SUBUNIT XDHB-RELATED"/>
    <property type="match status" value="1"/>
</dbReference>
<dbReference type="InterPro" id="IPR016167">
    <property type="entry name" value="FAD-bd_PCMH_sub1"/>
</dbReference>
<dbReference type="InterPro" id="IPR002346">
    <property type="entry name" value="Mopterin_DH_FAD-bd"/>
</dbReference>
<dbReference type="InterPro" id="IPR016166">
    <property type="entry name" value="FAD-bd_PCMH"/>
</dbReference>
<dbReference type="SMART" id="SM01092">
    <property type="entry name" value="CO_deh_flav_C"/>
    <property type="match status" value="1"/>
</dbReference>
<dbReference type="AlphaFoldDB" id="A0A9D6V751"/>
<organism evidence="3 4">
    <name type="scientific">Desulfomonile tiedjei</name>
    <dbReference type="NCBI Taxonomy" id="2358"/>
    <lineage>
        <taxon>Bacteria</taxon>
        <taxon>Pseudomonadati</taxon>
        <taxon>Thermodesulfobacteriota</taxon>
        <taxon>Desulfomonilia</taxon>
        <taxon>Desulfomonilales</taxon>
        <taxon>Desulfomonilaceae</taxon>
        <taxon>Desulfomonile</taxon>
    </lineage>
</organism>
<evidence type="ECO:0000256" key="1">
    <source>
        <dbReference type="ARBA" id="ARBA00022827"/>
    </source>
</evidence>
<dbReference type="GO" id="GO:0071949">
    <property type="term" value="F:FAD binding"/>
    <property type="evidence" value="ECO:0007669"/>
    <property type="project" value="InterPro"/>
</dbReference>
<dbReference type="InterPro" id="IPR051312">
    <property type="entry name" value="Diverse_Substr_Oxidored"/>
</dbReference>
<dbReference type="InterPro" id="IPR016169">
    <property type="entry name" value="FAD-bd_PCMH_sub2"/>
</dbReference>
<dbReference type="EMBL" id="JACRDE010000572">
    <property type="protein sequence ID" value="MBI5252144.1"/>
    <property type="molecule type" value="Genomic_DNA"/>
</dbReference>
<dbReference type="InterPro" id="IPR036318">
    <property type="entry name" value="FAD-bd_PCMH-like_sf"/>
</dbReference>
<keyword evidence="1" id="KW-0274">FAD</keyword>
<reference evidence="3" key="1">
    <citation type="submission" date="2020-07" db="EMBL/GenBank/DDBJ databases">
        <title>Huge and variable diversity of episymbiotic CPR bacteria and DPANN archaea in groundwater ecosystems.</title>
        <authorList>
            <person name="He C.Y."/>
            <person name="Keren R."/>
            <person name="Whittaker M."/>
            <person name="Farag I.F."/>
            <person name="Doudna J."/>
            <person name="Cate J.H.D."/>
            <person name="Banfield J.F."/>
        </authorList>
    </citation>
    <scope>NUCLEOTIDE SEQUENCE</scope>
    <source>
        <strain evidence="3">NC_groundwater_1664_Pr3_B-0.1um_52_9</strain>
    </source>
</reference>
<accession>A0A9D6V751</accession>
<comment type="caution">
    <text evidence="3">The sequence shown here is derived from an EMBL/GenBank/DDBJ whole genome shotgun (WGS) entry which is preliminary data.</text>
</comment>
<protein>
    <submittedName>
        <fullName evidence="3">FAD binding domain-containing protein</fullName>
    </submittedName>
</protein>
<keyword evidence="1" id="KW-0285">Flavoprotein</keyword>
<dbReference type="Gene3D" id="3.30.43.10">
    <property type="entry name" value="Uridine Diphospho-n-acetylenolpyruvylglucosamine Reductase, domain 2"/>
    <property type="match status" value="1"/>
</dbReference>
<dbReference type="SUPFAM" id="SSF56176">
    <property type="entry name" value="FAD-binding/transporter-associated domain-like"/>
    <property type="match status" value="1"/>
</dbReference>
<dbReference type="Pfam" id="PF03450">
    <property type="entry name" value="CO_deh_flav_C"/>
    <property type="match status" value="1"/>
</dbReference>
<evidence type="ECO:0000313" key="4">
    <source>
        <dbReference type="Proteomes" id="UP000807825"/>
    </source>
</evidence>
<dbReference type="Gene3D" id="3.30.390.50">
    <property type="entry name" value="CO dehydrogenase flavoprotein, C-terminal domain"/>
    <property type="match status" value="1"/>
</dbReference>
<dbReference type="InterPro" id="IPR036683">
    <property type="entry name" value="CO_DH_flav_C_dom_sf"/>
</dbReference>
<evidence type="ECO:0000313" key="3">
    <source>
        <dbReference type="EMBL" id="MBI5252144.1"/>
    </source>
</evidence>
<proteinExistence type="predicted"/>
<sequence>MRLPKFDYRQPESIQEACAILLDQPDAKVLAGGTDLLVNMKHRVETPSMIVSLKGLRDLDYVRKANGMVRIGALTRLKKVYNDPFVAKKLPALAAAASSVGSYHHQTMGTLGGNLCQQTRCKYFNQSKWWRSARPLCFKAGGDPCHVAKKDQVCYSTYCGDVAPALLVLNAEVVLSGREGSKQVPLESIFSGVGKTPLNLEPGQILTEIVIPEQSADGFSTYKKIANRGSIDFPIVGAAVWTSASTGESRIALTAVDRKPVRTRQLEDFLKGLELNEETIQGVDGLVAKETQLMMSSIDSISYKRKLMGQLVKSALSEAMGGR</sequence>
<feature type="domain" description="FAD-binding PCMH-type" evidence="2">
    <location>
        <begin position="1"/>
        <end position="216"/>
    </location>
</feature>
<dbReference type="InterPro" id="IPR005107">
    <property type="entry name" value="CO_DH_flav_C"/>
</dbReference>
<dbReference type="PANTHER" id="PTHR42659">
    <property type="entry name" value="XANTHINE DEHYDROGENASE SUBUNIT C-RELATED"/>
    <property type="match status" value="1"/>
</dbReference>
<dbReference type="SUPFAM" id="SSF55447">
    <property type="entry name" value="CO dehydrogenase flavoprotein C-terminal domain-like"/>
    <property type="match status" value="1"/>
</dbReference>